<evidence type="ECO:0000313" key="6">
    <source>
        <dbReference type="EMBL" id="RKT54785.1"/>
    </source>
</evidence>
<dbReference type="PROSITE" id="PS50043">
    <property type="entry name" value="HTH_LUXR_2"/>
    <property type="match status" value="1"/>
</dbReference>
<dbReference type="Pfam" id="PF00196">
    <property type="entry name" value="GerE"/>
    <property type="match status" value="1"/>
</dbReference>
<dbReference type="InterPro" id="IPR039420">
    <property type="entry name" value="WalR-like"/>
</dbReference>
<proteinExistence type="predicted"/>
<dbReference type="SMART" id="SM00421">
    <property type="entry name" value="HTH_LUXR"/>
    <property type="match status" value="1"/>
</dbReference>
<comment type="caution">
    <text evidence="6">The sequence shown here is derived from an EMBL/GenBank/DDBJ whole genome shotgun (WGS) entry which is preliminary data.</text>
</comment>
<dbReference type="CDD" id="cd06170">
    <property type="entry name" value="LuxR_C_like"/>
    <property type="match status" value="1"/>
</dbReference>
<evidence type="ECO:0000256" key="4">
    <source>
        <dbReference type="SAM" id="MobiDB-lite"/>
    </source>
</evidence>
<dbReference type="AlphaFoldDB" id="A0A495W239"/>
<dbReference type="InterPro" id="IPR027417">
    <property type="entry name" value="P-loop_NTPase"/>
</dbReference>
<dbReference type="PANTHER" id="PTHR43214">
    <property type="entry name" value="TWO-COMPONENT RESPONSE REGULATOR"/>
    <property type="match status" value="1"/>
</dbReference>
<dbReference type="Gene3D" id="1.10.10.10">
    <property type="entry name" value="Winged helix-like DNA-binding domain superfamily/Winged helix DNA-binding domain"/>
    <property type="match status" value="1"/>
</dbReference>
<feature type="compositionally biased region" description="Low complexity" evidence="4">
    <location>
        <begin position="8"/>
        <end position="36"/>
    </location>
</feature>
<dbReference type="InterPro" id="IPR000792">
    <property type="entry name" value="Tscrpt_reg_LuxR_C"/>
</dbReference>
<keyword evidence="7" id="KW-1185">Reference proteome</keyword>
<accession>A0A495W239</accession>
<dbReference type="SUPFAM" id="SSF52540">
    <property type="entry name" value="P-loop containing nucleoside triphosphate hydrolases"/>
    <property type="match status" value="1"/>
</dbReference>
<feature type="region of interest" description="Disordered" evidence="4">
    <location>
        <begin position="1"/>
        <end position="36"/>
    </location>
</feature>
<dbReference type="PANTHER" id="PTHR43214:SF41">
    <property type="entry name" value="NITRATE_NITRITE RESPONSE REGULATOR PROTEIN NARP"/>
    <property type="match status" value="1"/>
</dbReference>
<protein>
    <submittedName>
        <fullName evidence="6">Regulatory LuxR family protein</fullName>
    </submittedName>
</protein>
<feature type="domain" description="HTH luxR-type" evidence="5">
    <location>
        <begin position="350"/>
        <end position="415"/>
    </location>
</feature>
<gene>
    <name evidence="6" type="ORF">C8E97_3434</name>
</gene>
<keyword evidence="3" id="KW-0804">Transcription</keyword>
<evidence type="ECO:0000256" key="2">
    <source>
        <dbReference type="ARBA" id="ARBA00023125"/>
    </source>
</evidence>
<organism evidence="6 7">
    <name type="scientific">Saccharothrix australiensis</name>
    <dbReference type="NCBI Taxonomy" id="2072"/>
    <lineage>
        <taxon>Bacteria</taxon>
        <taxon>Bacillati</taxon>
        <taxon>Actinomycetota</taxon>
        <taxon>Actinomycetes</taxon>
        <taxon>Pseudonocardiales</taxon>
        <taxon>Pseudonocardiaceae</taxon>
        <taxon>Saccharothrix</taxon>
    </lineage>
</organism>
<keyword evidence="2" id="KW-0238">DNA-binding</keyword>
<dbReference type="EMBL" id="RBXO01000001">
    <property type="protein sequence ID" value="RKT54785.1"/>
    <property type="molecule type" value="Genomic_DNA"/>
</dbReference>
<dbReference type="PRINTS" id="PR00038">
    <property type="entry name" value="HTHLUXR"/>
</dbReference>
<dbReference type="RefSeq" id="WP_211347045.1">
    <property type="nucleotide sequence ID" value="NZ_RBXO01000001.1"/>
</dbReference>
<dbReference type="InterPro" id="IPR016032">
    <property type="entry name" value="Sig_transdc_resp-reg_C-effctor"/>
</dbReference>
<evidence type="ECO:0000256" key="3">
    <source>
        <dbReference type="ARBA" id="ARBA00023163"/>
    </source>
</evidence>
<dbReference type="GO" id="GO:0006355">
    <property type="term" value="P:regulation of DNA-templated transcription"/>
    <property type="evidence" value="ECO:0007669"/>
    <property type="project" value="InterPro"/>
</dbReference>
<evidence type="ECO:0000259" key="5">
    <source>
        <dbReference type="PROSITE" id="PS50043"/>
    </source>
</evidence>
<reference evidence="6 7" key="1">
    <citation type="submission" date="2018-10" db="EMBL/GenBank/DDBJ databases">
        <title>Sequencing the genomes of 1000 actinobacteria strains.</title>
        <authorList>
            <person name="Klenk H.-P."/>
        </authorList>
    </citation>
    <scope>NUCLEOTIDE SEQUENCE [LARGE SCALE GENOMIC DNA]</scope>
    <source>
        <strain evidence="6 7">DSM 43800</strain>
    </source>
</reference>
<name>A0A495W239_9PSEU</name>
<feature type="region of interest" description="Disordered" evidence="4">
    <location>
        <begin position="337"/>
        <end position="357"/>
    </location>
</feature>
<keyword evidence="1" id="KW-0805">Transcription regulation</keyword>
<evidence type="ECO:0000313" key="7">
    <source>
        <dbReference type="Proteomes" id="UP000282084"/>
    </source>
</evidence>
<evidence type="ECO:0000256" key="1">
    <source>
        <dbReference type="ARBA" id="ARBA00023015"/>
    </source>
</evidence>
<dbReference type="GO" id="GO:0003677">
    <property type="term" value="F:DNA binding"/>
    <property type="evidence" value="ECO:0007669"/>
    <property type="project" value="UniProtKB-KW"/>
</dbReference>
<dbReference type="SUPFAM" id="SSF46894">
    <property type="entry name" value="C-terminal effector domain of the bipartite response regulators"/>
    <property type="match status" value="1"/>
</dbReference>
<dbReference type="Proteomes" id="UP000282084">
    <property type="component" value="Unassembled WGS sequence"/>
</dbReference>
<dbReference type="InterPro" id="IPR036388">
    <property type="entry name" value="WH-like_DNA-bd_sf"/>
</dbReference>
<sequence length="420" mass="44112">MRNTPKRTTAPATSSRTTAPATATAPDASGGTGAPTALHGRAAEVALLRDVLGRGTGTVLVDGVPGVGKSRLLREGERIAAGLGYAVRRVGLGRACPEPVTDGRPALHVLDDAHLLDERAVAELLADDAVAGPHDGTAARGVWLVARRTATGPRPADVLPPALPGRTAIVALPPLTAAASVDLATDLLGAVPDAPLTRLVASAGGHPGLVVELVLGLREDDALRITAGRARLVREGLPARLTTLTASTLHTYSAECRNLLRVAAVLGDEVVYGELAPLLGTSSAGLIPALDEACAVGAVISDGERTAFRNELTRRLIAESVPLTLRRELRREVAAIRARSDRSPGQVPARPTADDDLDGRRRDVVRLVAQGLTNQQIARRLGLSPHTVNYHLRRLYQAYGVRSRIELLRAAQRRNTPEAP</sequence>